<protein>
    <submittedName>
        <fullName evidence="4">Ubiquinone/menaquinone biosynthesis C-methylase UbiE</fullName>
    </submittedName>
</protein>
<proteinExistence type="predicted"/>
<keyword evidence="2" id="KW-0808">Transferase</keyword>
<keyword evidence="1 4" id="KW-0489">Methyltransferase</keyword>
<dbReference type="AlphaFoldDB" id="A0A660CCV5"/>
<evidence type="ECO:0000313" key="5">
    <source>
        <dbReference type="Proteomes" id="UP000317303"/>
    </source>
</evidence>
<dbReference type="PANTHER" id="PTHR43861:SF1">
    <property type="entry name" value="TRANS-ACONITATE 2-METHYLTRANSFERASE"/>
    <property type="match status" value="1"/>
</dbReference>
<keyword evidence="4" id="KW-0830">Ubiquinone</keyword>
<evidence type="ECO:0000259" key="3">
    <source>
        <dbReference type="Pfam" id="PF13649"/>
    </source>
</evidence>
<evidence type="ECO:0000256" key="2">
    <source>
        <dbReference type="ARBA" id="ARBA00022679"/>
    </source>
</evidence>
<dbReference type="GO" id="GO:0008168">
    <property type="term" value="F:methyltransferase activity"/>
    <property type="evidence" value="ECO:0007669"/>
    <property type="project" value="UniProtKB-KW"/>
</dbReference>
<evidence type="ECO:0000313" key="4">
    <source>
        <dbReference type="EMBL" id="TWH21418.1"/>
    </source>
</evidence>
<reference evidence="4 5" key="1">
    <citation type="submission" date="2019-07" db="EMBL/GenBank/DDBJ databases">
        <title>R&amp;d 2014.</title>
        <authorList>
            <person name="Klenk H.-P."/>
        </authorList>
    </citation>
    <scope>NUCLEOTIDE SEQUENCE [LARGE SCALE GENOMIC DNA]</scope>
    <source>
        <strain evidence="4 5">DSM 43194</strain>
    </source>
</reference>
<dbReference type="EMBL" id="VLJV01000001">
    <property type="protein sequence ID" value="TWH21418.1"/>
    <property type="molecule type" value="Genomic_DNA"/>
</dbReference>
<keyword evidence="5" id="KW-1185">Reference proteome</keyword>
<dbReference type="GO" id="GO:0032259">
    <property type="term" value="P:methylation"/>
    <property type="evidence" value="ECO:0007669"/>
    <property type="project" value="UniProtKB-KW"/>
</dbReference>
<sequence length="209" mass="22420">MPSVTMPGVTTEQTSQAYGRRAAEYIELLGTVDALAAPDRAFVGRWADEHRDGPIVDVGCGPGHWTQWLHERGLSVSGVDPTPEFVAHARNRYPHLDIALGRGEALDAGDASLSGILAWYSLIHTPPERIGDILGEFARCVAPGGGLLVGFFEGGELEAFDHAVTTAYFWPVESLGKKIEEAGFTVIARDTRVDPGHRPHGAIAAVRAD</sequence>
<dbReference type="SUPFAM" id="SSF53335">
    <property type="entry name" value="S-adenosyl-L-methionine-dependent methyltransferases"/>
    <property type="match status" value="1"/>
</dbReference>
<dbReference type="Gene3D" id="3.40.50.150">
    <property type="entry name" value="Vaccinia Virus protein VP39"/>
    <property type="match status" value="1"/>
</dbReference>
<comment type="caution">
    <text evidence="4">The sequence shown here is derived from an EMBL/GenBank/DDBJ whole genome shotgun (WGS) entry which is preliminary data.</text>
</comment>
<organism evidence="4 5">
    <name type="scientific">Prauserella rugosa</name>
    <dbReference type="NCBI Taxonomy" id="43354"/>
    <lineage>
        <taxon>Bacteria</taxon>
        <taxon>Bacillati</taxon>
        <taxon>Actinomycetota</taxon>
        <taxon>Actinomycetes</taxon>
        <taxon>Pseudonocardiales</taxon>
        <taxon>Pseudonocardiaceae</taxon>
        <taxon>Prauserella</taxon>
    </lineage>
</organism>
<dbReference type="InterPro" id="IPR041698">
    <property type="entry name" value="Methyltransf_25"/>
</dbReference>
<name>A0A660CCV5_9PSEU</name>
<gene>
    <name evidence="4" type="ORF">JD82_03282</name>
</gene>
<feature type="domain" description="Methyltransferase" evidence="3">
    <location>
        <begin position="55"/>
        <end position="145"/>
    </location>
</feature>
<dbReference type="Proteomes" id="UP000317303">
    <property type="component" value="Unassembled WGS sequence"/>
</dbReference>
<dbReference type="PANTHER" id="PTHR43861">
    <property type="entry name" value="TRANS-ACONITATE 2-METHYLTRANSFERASE-RELATED"/>
    <property type="match status" value="1"/>
</dbReference>
<accession>A0A660CCV5</accession>
<dbReference type="Pfam" id="PF13649">
    <property type="entry name" value="Methyltransf_25"/>
    <property type="match status" value="1"/>
</dbReference>
<dbReference type="InterPro" id="IPR029063">
    <property type="entry name" value="SAM-dependent_MTases_sf"/>
</dbReference>
<evidence type="ECO:0000256" key="1">
    <source>
        <dbReference type="ARBA" id="ARBA00022603"/>
    </source>
</evidence>
<dbReference type="CDD" id="cd02440">
    <property type="entry name" value="AdoMet_MTases"/>
    <property type="match status" value="1"/>
</dbReference>